<dbReference type="OrthoDB" id="9795573at2"/>
<comment type="similarity">
    <text evidence="1">Belongs to the 'phage' integrase family.</text>
</comment>
<dbReference type="InterPro" id="IPR010998">
    <property type="entry name" value="Integrase_recombinase_N"/>
</dbReference>
<dbReference type="Pfam" id="PF22022">
    <property type="entry name" value="Phage_int_M"/>
    <property type="match status" value="1"/>
</dbReference>
<dbReference type="InterPro" id="IPR050808">
    <property type="entry name" value="Phage_Integrase"/>
</dbReference>
<dbReference type="EMBL" id="VMKJ01000018">
    <property type="protein sequence ID" value="TVO36196.1"/>
    <property type="molecule type" value="Genomic_DNA"/>
</dbReference>
<dbReference type="CDD" id="cd00801">
    <property type="entry name" value="INT_P4_C"/>
    <property type="match status" value="1"/>
</dbReference>
<accession>A0A557P6A3</accession>
<comment type="caution">
    <text evidence="6">The sequence shown here is derived from an EMBL/GenBank/DDBJ whole genome shotgun (WGS) entry which is preliminary data.</text>
</comment>
<dbReference type="InterPro" id="IPR011010">
    <property type="entry name" value="DNA_brk_join_enz"/>
</dbReference>
<dbReference type="RefSeq" id="WP_144388218.1">
    <property type="nucleotide sequence ID" value="NZ_CANNCB010000006.1"/>
</dbReference>
<dbReference type="GO" id="GO:0006310">
    <property type="term" value="P:DNA recombination"/>
    <property type="evidence" value="ECO:0007669"/>
    <property type="project" value="UniProtKB-KW"/>
</dbReference>
<dbReference type="Pfam" id="PF00589">
    <property type="entry name" value="Phage_integrase"/>
    <property type="match status" value="1"/>
</dbReference>
<dbReference type="SUPFAM" id="SSF56349">
    <property type="entry name" value="DNA breaking-rejoining enzymes"/>
    <property type="match status" value="1"/>
</dbReference>
<reference evidence="6 7" key="1">
    <citation type="submission" date="2019-07" db="EMBL/GenBank/DDBJ databases">
        <title>The draft genome sequence of Vibrio algivorus M1486.</title>
        <authorList>
            <person name="Meng X."/>
        </authorList>
    </citation>
    <scope>NUCLEOTIDE SEQUENCE [LARGE SCALE GENOMIC DNA]</scope>
    <source>
        <strain evidence="6 7">M1486</strain>
    </source>
</reference>
<keyword evidence="2" id="KW-0229">DNA integration</keyword>
<dbReference type="InterPro" id="IPR053876">
    <property type="entry name" value="Phage_int_M"/>
</dbReference>
<dbReference type="InterPro" id="IPR002104">
    <property type="entry name" value="Integrase_catalytic"/>
</dbReference>
<dbReference type="InterPro" id="IPR038488">
    <property type="entry name" value="Integrase_DNA-bd_sf"/>
</dbReference>
<dbReference type="InterPro" id="IPR013762">
    <property type="entry name" value="Integrase-like_cat_sf"/>
</dbReference>
<dbReference type="PROSITE" id="PS51898">
    <property type="entry name" value="TYR_RECOMBINASE"/>
    <property type="match status" value="1"/>
</dbReference>
<evidence type="ECO:0000256" key="3">
    <source>
        <dbReference type="ARBA" id="ARBA00023125"/>
    </source>
</evidence>
<evidence type="ECO:0000256" key="4">
    <source>
        <dbReference type="ARBA" id="ARBA00023172"/>
    </source>
</evidence>
<dbReference type="AlphaFoldDB" id="A0A557P6A3"/>
<gene>
    <name evidence="6" type="ORF">FOF44_09805</name>
</gene>
<keyword evidence="3" id="KW-0238">DNA-binding</keyword>
<evidence type="ECO:0000256" key="1">
    <source>
        <dbReference type="ARBA" id="ARBA00008857"/>
    </source>
</evidence>
<protein>
    <submittedName>
        <fullName evidence="6">Tyrosine-type recombinase/integrase</fullName>
    </submittedName>
</protein>
<evidence type="ECO:0000313" key="7">
    <source>
        <dbReference type="Proteomes" id="UP000319828"/>
    </source>
</evidence>
<dbReference type="InterPro" id="IPR025166">
    <property type="entry name" value="Integrase_DNA_bind_dom"/>
</dbReference>
<dbReference type="PANTHER" id="PTHR30629:SF6">
    <property type="entry name" value="PROPHAGE INTEGRASE INTA-RELATED"/>
    <property type="match status" value="1"/>
</dbReference>
<name>A0A557P6A3_9VIBR</name>
<dbReference type="PANTHER" id="PTHR30629">
    <property type="entry name" value="PROPHAGE INTEGRASE"/>
    <property type="match status" value="1"/>
</dbReference>
<evidence type="ECO:0000256" key="2">
    <source>
        <dbReference type="ARBA" id="ARBA00022908"/>
    </source>
</evidence>
<keyword evidence="4" id="KW-0233">DNA recombination</keyword>
<dbReference type="Gene3D" id="1.10.150.130">
    <property type="match status" value="1"/>
</dbReference>
<sequence>MARRVTPLTDTKIKNTKAGTKEITLSDGGGLQLRISPTGTKTWILKYHTPITKKRTNLTLGKYPDLSLANARKATNEARELLAQGIDPKEYRDSQITQKANEINNTLLNVAKRWFEIKSDAVTKDHGEDIWRSLENYIFPKIGNASISSITAPQVIALLKPVEASGKLDTVKRLSQRLNEVMVFAVNTGVIHSNPLAGIKAAFKKAEKKNNPALKPEELPDLLRAVALSNTRIVTKYLITWQLHTMTRPSEATKASWDEFDFENNLWIIPAERMKKRREHRIPLTKQMLALLEEIKPISGHRPFVFPADRNPLKPIHEQTANTALTRMGFKDRTTAHGLRALASTTLNAQGYDADVIEAALAHVDKDQVRSAYNRTDYLKRRATMMQWWSDHIEQASYGNLTITGTKHLKVM</sequence>
<evidence type="ECO:0000313" key="6">
    <source>
        <dbReference type="EMBL" id="TVO36196.1"/>
    </source>
</evidence>
<evidence type="ECO:0000259" key="5">
    <source>
        <dbReference type="PROSITE" id="PS51898"/>
    </source>
</evidence>
<feature type="domain" description="Tyr recombinase" evidence="5">
    <location>
        <begin position="209"/>
        <end position="386"/>
    </location>
</feature>
<dbReference type="Proteomes" id="UP000319828">
    <property type="component" value="Unassembled WGS sequence"/>
</dbReference>
<dbReference type="GO" id="GO:0003677">
    <property type="term" value="F:DNA binding"/>
    <property type="evidence" value="ECO:0007669"/>
    <property type="project" value="UniProtKB-KW"/>
</dbReference>
<dbReference type="GO" id="GO:0015074">
    <property type="term" value="P:DNA integration"/>
    <property type="evidence" value="ECO:0007669"/>
    <property type="project" value="UniProtKB-KW"/>
</dbReference>
<dbReference type="Pfam" id="PF13356">
    <property type="entry name" value="Arm-DNA-bind_3"/>
    <property type="match status" value="1"/>
</dbReference>
<proteinExistence type="inferred from homology"/>
<organism evidence="6 7">
    <name type="scientific">Vibrio algivorus</name>
    <dbReference type="NCBI Taxonomy" id="1667024"/>
    <lineage>
        <taxon>Bacteria</taxon>
        <taxon>Pseudomonadati</taxon>
        <taxon>Pseudomonadota</taxon>
        <taxon>Gammaproteobacteria</taxon>
        <taxon>Vibrionales</taxon>
        <taxon>Vibrionaceae</taxon>
        <taxon>Vibrio</taxon>
    </lineage>
</organism>
<dbReference type="Gene3D" id="3.30.160.390">
    <property type="entry name" value="Integrase, DNA-binding domain"/>
    <property type="match status" value="1"/>
</dbReference>
<dbReference type="NCBIfam" id="NF007246">
    <property type="entry name" value="PRK09692.1"/>
    <property type="match status" value="1"/>
</dbReference>
<dbReference type="Gene3D" id="1.10.443.10">
    <property type="entry name" value="Intergrase catalytic core"/>
    <property type="match status" value="1"/>
</dbReference>